<evidence type="ECO:0000256" key="2">
    <source>
        <dbReference type="SAM" id="Phobius"/>
    </source>
</evidence>
<comment type="caution">
    <text evidence="4">The sequence shown here is derived from an EMBL/GenBank/DDBJ whole genome shotgun (WGS) entry which is preliminary data.</text>
</comment>
<protein>
    <submittedName>
        <fullName evidence="4">DUF2510 domain-containing protein</fullName>
    </submittedName>
</protein>
<dbReference type="RefSeq" id="WP_136722407.1">
    <property type="nucleotide sequence ID" value="NZ_SUMC01000004.1"/>
</dbReference>
<dbReference type="Pfam" id="PF10708">
    <property type="entry name" value="DUF2510"/>
    <property type="match status" value="1"/>
</dbReference>
<evidence type="ECO:0000313" key="4">
    <source>
        <dbReference type="EMBL" id="TKA12373.1"/>
    </source>
</evidence>
<keyword evidence="2" id="KW-0812">Transmembrane</keyword>
<accession>A0A4U0SSK5</accession>
<keyword evidence="2" id="KW-1133">Transmembrane helix</keyword>
<keyword evidence="5" id="KW-1185">Reference proteome</keyword>
<evidence type="ECO:0000313" key="5">
    <source>
        <dbReference type="Proteomes" id="UP000305778"/>
    </source>
</evidence>
<keyword evidence="2" id="KW-0472">Membrane</keyword>
<evidence type="ECO:0000256" key="1">
    <source>
        <dbReference type="SAM" id="MobiDB-lite"/>
    </source>
</evidence>
<dbReference type="AlphaFoldDB" id="A0A4U0SSK5"/>
<feature type="transmembrane region" description="Helical" evidence="2">
    <location>
        <begin position="78"/>
        <end position="99"/>
    </location>
</feature>
<dbReference type="EMBL" id="SUMC01000004">
    <property type="protein sequence ID" value="TKA12373.1"/>
    <property type="molecule type" value="Genomic_DNA"/>
</dbReference>
<name>A0A4U0SSK5_9ACTN</name>
<feature type="domain" description="DUF2510" evidence="3">
    <location>
        <begin position="7"/>
        <end position="41"/>
    </location>
</feature>
<feature type="region of interest" description="Disordered" evidence="1">
    <location>
        <begin position="104"/>
        <end position="161"/>
    </location>
</feature>
<reference evidence="4 5" key="1">
    <citation type="submission" date="2019-04" db="EMBL/GenBank/DDBJ databases">
        <title>Streptomyces oryziradicis sp. nov., a novel actinomycete isolated from rhizosphere soil of rice (Oryza sativa L.).</title>
        <authorList>
            <person name="Li C."/>
        </authorList>
    </citation>
    <scope>NUCLEOTIDE SEQUENCE [LARGE SCALE GENOMIC DNA]</scope>
    <source>
        <strain evidence="4 5">NEAU-C40</strain>
    </source>
</reference>
<organism evidence="4 5">
    <name type="scientific">Actinacidiphila oryziradicis</name>
    <dbReference type="NCBI Taxonomy" id="2571141"/>
    <lineage>
        <taxon>Bacteria</taxon>
        <taxon>Bacillati</taxon>
        <taxon>Actinomycetota</taxon>
        <taxon>Actinomycetes</taxon>
        <taxon>Kitasatosporales</taxon>
        <taxon>Streptomycetaceae</taxon>
        <taxon>Actinacidiphila</taxon>
    </lineage>
</organism>
<dbReference type="InterPro" id="IPR018929">
    <property type="entry name" value="DUF2510"/>
</dbReference>
<evidence type="ECO:0000259" key="3">
    <source>
        <dbReference type="Pfam" id="PF10708"/>
    </source>
</evidence>
<gene>
    <name evidence="4" type="ORF">FCI23_06070</name>
</gene>
<feature type="compositionally biased region" description="Gly residues" evidence="1">
    <location>
        <begin position="121"/>
        <end position="143"/>
    </location>
</feature>
<proteinExistence type="predicted"/>
<sequence length="331" mass="32705">MTTATPPGWYPEPGHEGNGPALERWWDGNEWTEYTRTAQAGIPGPGGAGYPDYPGYPGYSGDVVAGGSSGPGRQRGKVAIGIIAALVVVGGVVGGVIALNSGNSSGTTADPGPSASATAPGGLGPGQEGGNGGLGGSGGGFGGPSAQPSAPSTTDPGFAVDALDGISLPVPAGWTGQTTTDGLANVEIGTYACPGDATQKCSRGGAFSVPAAAVKITATTAEGAAKQDISQNAAESYSKATYGGITSHKVLKSQKVTVAGQQGYLVRWQVVTKLGDDGYVQSVVFPSPASSSNLVVVRYGFDINAKAPKLSVMDEITKGIKVSGTTSGTGV</sequence>
<dbReference type="OrthoDB" id="4463773at2"/>
<dbReference type="Proteomes" id="UP000305778">
    <property type="component" value="Unassembled WGS sequence"/>
</dbReference>